<dbReference type="RefSeq" id="WP_076604270.1">
    <property type="nucleotide sequence ID" value="NZ_FTMD01000022.1"/>
</dbReference>
<dbReference type="GO" id="GO:0016812">
    <property type="term" value="F:hydrolase activity, acting on carbon-nitrogen (but not peptide) bonds, in cyclic amides"/>
    <property type="evidence" value="ECO:0007669"/>
    <property type="project" value="InterPro"/>
</dbReference>
<reference evidence="9" key="1">
    <citation type="submission" date="2017-01" db="EMBL/GenBank/DDBJ databases">
        <authorList>
            <person name="Varghese N."/>
            <person name="Submissions S."/>
        </authorList>
    </citation>
    <scope>NUCLEOTIDE SEQUENCE [LARGE SCALE GENOMIC DNA]</scope>
    <source>
        <strain evidence="9">ATCC 51758</strain>
    </source>
</reference>
<dbReference type="SUPFAM" id="SSF47203">
    <property type="entry name" value="Acyl-CoA dehydrogenase C-terminal domain-like"/>
    <property type="match status" value="1"/>
</dbReference>
<dbReference type="InterPro" id="IPR009100">
    <property type="entry name" value="AcylCoA_DH/oxidase_NM_dom_sf"/>
</dbReference>
<dbReference type="Gene3D" id="1.20.140.10">
    <property type="entry name" value="Butyryl-CoA Dehydrogenase, subunit A, domain 3"/>
    <property type="match status" value="1"/>
</dbReference>
<evidence type="ECO:0000256" key="5">
    <source>
        <dbReference type="ARBA" id="ARBA00023002"/>
    </source>
</evidence>
<keyword evidence="9" id="KW-1185">Reference proteome</keyword>
<dbReference type="Pfam" id="PF00441">
    <property type="entry name" value="Acyl-CoA_dh_1"/>
    <property type="match status" value="1"/>
</dbReference>
<dbReference type="InterPro" id="IPR002195">
    <property type="entry name" value="Dihydroorotase_CS"/>
</dbReference>
<evidence type="ECO:0000259" key="6">
    <source>
        <dbReference type="Pfam" id="PF00441"/>
    </source>
</evidence>
<dbReference type="InterPro" id="IPR036250">
    <property type="entry name" value="AcylCo_DH-like_C"/>
</dbReference>
<dbReference type="PANTHER" id="PTHR43884:SF20">
    <property type="entry name" value="ACYL-COA DEHYDROGENASE FADE28"/>
    <property type="match status" value="1"/>
</dbReference>
<dbReference type="Gene3D" id="2.40.110.10">
    <property type="entry name" value="Butyryl-CoA Dehydrogenase, subunit A, domain 2"/>
    <property type="match status" value="1"/>
</dbReference>
<evidence type="ECO:0000256" key="4">
    <source>
        <dbReference type="ARBA" id="ARBA00022827"/>
    </source>
</evidence>
<dbReference type="Proteomes" id="UP000186819">
    <property type="component" value="Unassembled WGS sequence"/>
</dbReference>
<keyword evidence="5" id="KW-0560">Oxidoreductase</keyword>
<evidence type="ECO:0000256" key="1">
    <source>
        <dbReference type="ARBA" id="ARBA00001974"/>
    </source>
</evidence>
<evidence type="ECO:0000256" key="2">
    <source>
        <dbReference type="ARBA" id="ARBA00009347"/>
    </source>
</evidence>
<evidence type="ECO:0000313" key="9">
    <source>
        <dbReference type="Proteomes" id="UP000186819"/>
    </source>
</evidence>
<dbReference type="OrthoDB" id="9769473at2"/>
<dbReference type="PROSITE" id="PS00482">
    <property type="entry name" value="DIHYDROOROTASE_1"/>
    <property type="match status" value="1"/>
</dbReference>
<comment type="cofactor">
    <cofactor evidence="1">
        <name>FAD</name>
        <dbReference type="ChEBI" id="CHEBI:57692"/>
    </cofactor>
</comment>
<dbReference type="AlphaFoldDB" id="A0A1N7C7W6"/>
<dbReference type="GO" id="GO:0003995">
    <property type="term" value="F:acyl-CoA dehydrogenase activity"/>
    <property type="evidence" value="ECO:0007669"/>
    <property type="project" value="TreeGrafter"/>
</dbReference>
<name>A0A1N7C7W6_9RHOO</name>
<accession>A0A1N7C7W6</accession>
<dbReference type="InterPro" id="IPR037069">
    <property type="entry name" value="AcylCoA_DH/ox_N_sf"/>
</dbReference>
<dbReference type="PANTHER" id="PTHR43884">
    <property type="entry name" value="ACYL-COA DEHYDROGENASE"/>
    <property type="match status" value="1"/>
</dbReference>
<dbReference type="InterPro" id="IPR046373">
    <property type="entry name" value="Acyl-CoA_Oxase/DH_mid-dom_sf"/>
</dbReference>
<gene>
    <name evidence="8" type="ORF">SAMN05421829_12243</name>
</gene>
<dbReference type="EMBL" id="FTMD01000022">
    <property type="protein sequence ID" value="SIR59524.1"/>
    <property type="molecule type" value="Genomic_DNA"/>
</dbReference>
<feature type="domain" description="Acyl-CoA dehydrogenase/oxidase C-terminal" evidence="6">
    <location>
        <begin position="233"/>
        <end position="366"/>
    </location>
</feature>
<dbReference type="STRING" id="34027.SAMN05421829_12243"/>
<keyword evidence="3" id="KW-0285">Flavoprotein</keyword>
<evidence type="ECO:0000259" key="7">
    <source>
        <dbReference type="Pfam" id="PF02771"/>
    </source>
</evidence>
<feature type="domain" description="Acyl-CoA dehydrogenase/oxidase N-terminal" evidence="7">
    <location>
        <begin position="7"/>
        <end position="117"/>
    </location>
</feature>
<evidence type="ECO:0000313" key="8">
    <source>
        <dbReference type="EMBL" id="SIR59524.1"/>
    </source>
</evidence>
<organism evidence="8 9">
    <name type="scientific">Aromatoleum tolulyticum</name>
    <dbReference type="NCBI Taxonomy" id="34027"/>
    <lineage>
        <taxon>Bacteria</taxon>
        <taxon>Pseudomonadati</taxon>
        <taxon>Pseudomonadota</taxon>
        <taxon>Betaproteobacteria</taxon>
        <taxon>Rhodocyclales</taxon>
        <taxon>Rhodocyclaceae</taxon>
        <taxon>Aromatoleum</taxon>
    </lineage>
</organism>
<dbReference type="Gene3D" id="1.10.540.10">
    <property type="entry name" value="Acyl-CoA dehydrogenase/oxidase, N-terminal domain"/>
    <property type="match status" value="1"/>
</dbReference>
<dbReference type="InterPro" id="IPR009075">
    <property type="entry name" value="AcylCo_DH/oxidase_C"/>
</dbReference>
<proteinExistence type="inferred from homology"/>
<dbReference type="InterPro" id="IPR013786">
    <property type="entry name" value="AcylCoA_DH/ox_N"/>
</dbReference>
<dbReference type="Pfam" id="PF02771">
    <property type="entry name" value="Acyl-CoA_dh_N"/>
    <property type="match status" value="1"/>
</dbReference>
<comment type="similarity">
    <text evidence="2">Belongs to the acyl-CoA dehydrogenase family.</text>
</comment>
<sequence>MDFELGEELVALRDIARDLLAQRWKAESARRALDAPPSRMPGELWAELAEMGWFGAGCSEAGGGSGLGVIAAALLAEEAGRALLPGAMTSTLAGAVALDRNGGAALKAELLPQIIAGSLPVTLAVEEPNGTWGPDSVEVAAQAGAGGLKLSGRKIFVADGSSAGLFLVAARVGDDVRLLPVEAGAGGVEVVPMQRIDAQDIVELRLDGVQVGVERMLPDAGAAHDAYAVWTVLVAADLLGSAGAALAMTTAYAKERVQFGRPIGSFQAVSHRLADVQVNVEIGRSLLYAACLALDERRGDAGALVAAAKAFIGETAVDAAEAAVQLHGGIGYTWELDVHLHLRRARANAVTAGDAGWHRETVARHMAHCYA</sequence>
<dbReference type="GO" id="GO:0050660">
    <property type="term" value="F:flavin adenine dinucleotide binding"/>
    <property type="evidence" value="ECO:0007669"/>
    <property type="project" value="InterPro"/>
</dbReference>
<keyword evidence="4" id="KW-0274">FAD</keyword>
<protein>
    <submittedName>
        <fullName evidence="8">Acyl-CoA dehydrogenase</fullName>
    </submittedName>
</protein>
<dbReference type="CDD" id="cd00567">
    <property type="entry name" value="ACAD"/>
    <property type="match status" value="1"/>
</dbReference>
<evidence type="ECO:0000256" key="3">
    <source>
        <dbReference type="ARBA" id="ARBA00022630"/>
    </source>
</evidence>
<dbReference type="SUPFAM" id="SSF56645">
    <property type="entry name" value="Acyl-CoA dehydrogenase NM domain-like"/>
    <property type="match status" value="1"/>
</dbReference>